<dbReference type="PANTHER" id="PTHR23028:SF134">
    <property type="entry name" value="PUTATIVE (AFU_ORTHOLOGUE AFUA_4G08520)-RELATED"/>
    <property type="match status" value="1"/>
</dbReference>
<name>A0A7W7A051_9HYPH</name>
<dbReference type="RefSeq" id="WP_183932676.1">
    <property type="nucleotide sequence ID" value="NZ_JACIIG010000026.1"/>
</dbReference>
<dbReference type="EMBL" id="JACIIG010000026">
    <property type="protein sequence ID" value="MBB4571512.1"/>
    <property type="molecule type" value="Genomic_DNA"/>
</dbReference>
<keyword evidence="1" id="KW-1133">Transmembrane helix</keyword>
<proteinExistence type="predicted"/>
<feature type="transmembrane region" description="Helical" evidence="1">
    <location>
        <begin position="84"/>
        <end position="104"/>
    </location>
</feature>
<protein>
    <submittedName>
        <fullName evidence="3">Peptidoglycan/LPS O-acetylase OafA/YrhL</fullName>
    </submittedName>
</protein>
<dbReference type="GO" id="GO:0016747">
    <property type="term" value="F:acyltransferase activity, transferring groups other than amino-acyl groups"/>
    <property type="evidence" value="ECO:0007669"/>
    <property type="project" value="InterPro"/>
</dbReference>
<evidence type="ECO:0000313" key="4">
    <source>
        <dbReference type="Proteomes" id="UP000543836"/>
    </source>
</evidence>
<comment type="caution">
    <text evidence="3">The sequence shown here is derived from an EMBL/GenBank/DDBJ whole genome shotgun (WGS) entry which is preliminary data.</text>
</comment>
<feature type="transmembrane region" description="Helical" evidence="1">
    <location>
        <begin position="12"/>
        <end position="34"/>
    </location>
</feature>
<dbReference type="InterPro" id="IPR002656">
    <property type="entry name" value="Acyl_transf_3_dom"/>
</dbReference>
<reference evidence="3 4" key="1">
    <citation type="submission" date="2020-08" db="EMBL/GenBank/DDBJ databases">
        <title>Genomic Encyclopedia of Type Strains, Phase IV (KMG-V): Genome sequencing to study the core and pangenomes of soil and plant-associated prokaryotes.</title>
        <authorList>
            <person name="Whitman W."/>
        </authorList>
    </citation>
    <scope>NUCLEOTIDE SEQUENCE [LARGE SCALE GENOMIC DNA]</scope>
    <source>
        <strain evidence="3 4">SEMIA 492</strain>
    </source>
</reference>
<dbReference type="InterPro" id="IPR050879">
    <property type="entry name" value="Acyltransferase_3"/>
</dbReference>
<keyword evidence="1" id="KW-0812">Transmembrane</keyword>
<dbReference type="PANTHER" id="PTHR23028">
    <property type="entry name" value="ACETYLTRANSFERASE"/>
    <property type="match status" value="1"/>
</dbReference>
<accession>A0A7W7A051</accession>
<keyword evidence="1" id="KW-0472">Membrane</keyword>
<evidence type="ECO:0000256" key="1">
    <source>
        <dbReference type="SAM" id="Phobius"/>
    </source>
</evidence>
<feature type="transmembrane region" description="Helical" evidence="1">
    <location>
        <begin position="46"/>
        <end position="63"/>
    </location>
</feature>
<dbReference type="Pfam" id="PF01757">
    <property type="entry name" value="Acyl_transf_3"/>
    <property type="match status" value="1"/>
</dbReference>
<sequence>MTNTKPNDGQFYALHLLRGIAAILVMLLHLHGYLTDEPNFVPSGHLAVDLFFVLSGFVIAYSYDDKLKSGMVFKQFAAVRLIRLFPLYALSIAIALLIVAITVAEKGWGAYSRLDLLGTFLCSSLFLPTPPPLSTFPEILFPWNGPAWSLFFELLINF</sequence>
<evidence type="ECO:0000259" key="2">
    <source>
        <dbReference type="Pfam" id="PF01757"/>
    </source>
</evidence>
<organism evidence="3 4">
    <name type="scientific">Rhizobium leucaenae</name>
    <dbReference type="NCBI Taxonomy" id="29450"/>
    <lineage>
        <taxon>Bacteria</taxon>
        <taxon>Pseudomonadati</taxon>
        <taxon>Pseudomonadota</taxon>
        <taxon>Alphaproteobacteria</taxon>
        <taxon>Hyphomicrobiales</taxon>
        <taxon>Rhizobiaceae</taxon>
        <taxon>Rhizobium/Agrobacterium group</taxon>
        <taxon>Rhizobium</taxon>
    </lineage>
</organism>
<feature type="non-terminal residue" evidence="3">
    <location>
        <position position="158"/>
    </location>
</feature>
<gene>
    <name evidence="3" type="ORF">GGE60_005674</name>
</gene>
<evidence type="ECO:0000313" key="3">
    <source>
        <dbReference type="EMBL" id="MBB4571512.1"/>
    </source>
</evidence>
<feature type="domain" description="Acyltransferase 3" evidence="2">
    <location>
        <begin position="12"/>
        <end position="156"/>
    </location>
</feature>
<keyword evidence="4" id="KW-1185">Reference proteome</keyword>
<dbReference type="Proteomes" id="UP000543836">
    <property type="component" value="Unassembled WGS sequence"/>
</dbReference>
<dbReference type="AlphaFoldDB" id="A0A7W7A051"/>